<accession>A0A6P6RBQ6</accession>
<keyword evidence="7" id="KW-1185">Reference proteome</keyword>
<feature type="signal peptide" evidence="6">
    <location>
        <begin position="1"/>
        <end position="20"/>
    </location>
</feature>
<reference evidence="8" key="1">
    <citation type="submission" date="2025-08" db="UniProtKB">
        <authorList>
            <consortium name="RefSeq"/>
        </authorList>
    </citation>
    <scope>IDENTIFICATION</scope>
    <source>
        <strain evidence="8">Wakin</strain>
        <tissue evidence="8">Muscle</tissue>
    </source>
</reference>
<dbReference type="PANTHER" id="PTHR48485:SF3">
    <property type="entry name" value="INTERLEUKIN-12 SUBUNIT BETA"/>
    <property type="match status" value="1"/>
</dbReference>
<dbReference type="InterPro" id="IPR036179">
    <property type="entry name" value="Ig-like_dom_sf"/>
</dbReference>
<keyword evidence="2" id="KW-1015">Disulfide bond</keyword>
<dbReference type="PANTHER" id="PTHR48485">
    <property type="entry name" value="INTERLEUKIN-12 SUBUNIT BETA-RELATED"/>
    <property type="match status" value="1"/>
</dbReference>
<evidence type="ECO:0000256" key="6">
    <source>
        <dbReference type="SAM" id="SignalP"/>
    </source>
</evidence>
<dbReference type="CTD" id="100001799"/>
<dbReference type="SUPFAM" id="SSF49265">
    <property type="entry name" value="Fibronectin type III"/>
    <property type="match status" value="1"/>
</dbReference>
<dbReference type="KEGG" id="caua:113118153"/>
<dbReference type="OrthoDB" id="9945899at2759"/>
<evidence type="ECO:0000256" key="4">
    <source>
        <dbReference type="ARBA" id="ARBA00023319"/>
    </source>
</evidence>
<keyword evidence="4" id="KW-0393">Immunoglobulin domain</keyword>
<dbReference type="RefSeq" id="XP_026142887.1">
    <property type="nucleotide sequence ID" value="XM_026287102.1"/>
</dbReference>
<keyword evidence="1 6" id="KW-0732">Signal</keyword>
<dbReference type="AlphaFoldDB" id="A0A6P6RBQ6"/>
<evidence type="ECO:0000256" key="3">
    <source>
        <dbReference type="ARBA" id="ARBA00023180"/>
    </source>
</evidence>
<evidence type="ECO:0000313" key="8">
    <source>
        <dbReference type="RefSeq" id="XP_026142887.1"/>
    </source>
</evidence>
<dbReference type="InterPro" id="IPR036116">
    <property type="entry name" value="FN3_sf"/>
</dbReference>
<gene>
    <name evidence="8" type="primary">il12b2</name>
</gene>
<proteinExistence type="predicted"/>
<evidence type="ECO:0000313" key="7">
    <source>
        <dbReference type="Proteomes" id="UP000515129"/>
    </source>
</evidence>
<evidence type="ECO:0000256" key="2">
    <source>
        <dbReference type="ARBA" id="ARBA00023157"/>
    </source>
</evidence>
<evidence type="ECO:0000256" key="1">
    <source>
        <dbReference type="ARBA" id="ARBA00022729"/>
    </source>
</evidence>
<organism evidence="7 8">
    <name type="scientific">Carassius auratus</name>
    <name type="common">Goldfish</name>
    <dbReference type="NCBI Taxonomy" id="7957"/>
    <lineage>
        <taxon>Eukaryota</taxon>
        <taxon>Metazoa</taxon>
        <taxon>Chordata</taxon>
        <taxon>Craniata</taxon>
        <taxon>Vertebrata</taxon>
        <taxon>Euteleostomi</taxon>
        <taxon>Actinopterygii</taxon>
        <taxon>Neopterygii</taxon>
        <taxon>Teleostei</taxon>
        <taxon>Ostariophysi</taxon>
        <taxon>Cypriniformes</taxon>
        <taxon>Cyprinidae</taxon>
        <taxon>Cyprininae</taxon>
        <taxon>Carassius</taxon>
    </lineage>
</organism>
<dbReference type="InterPro" id="IPR050676">
    <property type="entry name" value="IL-12"/>
</dbReference>
<feature type="compositionally biased region" description="Basic residues" evidence="5">
    <location>
        <begin position="307"/>
        <end position="341"/>
    </location>
</feature>
<feature type="region of interest" description="Disordered" evidence="5">
    <location>
        <begin position="299"/>
        <end position="341"/>
    </location>
</feature>
<feature type="chain" id="PRO_5027924549" evidence="6">
    <location>
        <begin position="21"/>
        <end position="341"/>
    </location>
</feature>
<evidence type="ECO:0000256" key="5">
    <source>
        <dbReference type="SAM" id="MobiDB-lite"/>
    </source>
</evidence>
<keyword evidence="3" id="KW-0325">Glycoprotein</keyword>
<dbReference type="InterPro" id="IPR013783">
    <property type="entry name" value="Ig-like_fold"/>
</dbReference>
<dbReference type="Gene3D" id="2.60.40.10">
    <property type="entry name" value="Immunoglobulins"/>
    <property type="match status" value="2"/>
</dbReference>
<dbReference type="SUPFAM" id="SSF48726">
    <property type="entry name" value="Immunoglobulin"/>
    <property type="match status" value="1"/>
</dbReference>
<protein>
    <submittedName>
        <fullName evidence="8">Interleukin-12 subunit beta isoform X1</fullName>
    </submittedName>
</protein>
<dbReference type="Proteomes" id="UP000515129">
    <property type="component" value="Chromosome 18"/>
</dbReference>
<name>A0A6P6RBQ6_CARAU</name>
<sequence length="341" mass="39724">MVCLIRFTLLFCLCIMKMSALNFFPEKFEIAERHASITLTCRTDKDEITWRREDANTIENISQSEFEILSGRNLTVIDLQEDLTGNYTCWSDSGLEDYTYLLLDKSKETTAFNINCTAETFSCTEKIKCAWTINDFTDEFAFRLRNTRDNGDWVSQPVDGVFFLQHSTNSYSEESERMLIIGEAASTCCYMKTEQSFYLRDIIKPANPNISICTIKNEGSDNQIVELEVEPPSTWPQPHSFFPLKHQIEYEIRHDGKLKTKEWEEGSKFKVRGSITKLRGRCRDLLLLSQWSEWSEWKNVTDGGKGGRSKGQRKKPRNKKKNKINKKTKQRNKNKKQQHLN</sequence>